<reference evidence="1" key="1">
    <citation type="submission" date="2013-10" db="EMBL/GenBank/DDBJ databases">
        <title>Draft genome sequence of Clostridium botulinum type B strain Osaka05.</title>
        <authorList>
            <person name="Sakaguchi Y."/>
            <person name="Hosomi K."/>
            <person name="Uchiyama J."/>
            <person name="Ogura Y."/>
            <person name="Sakaguchi M."/>
            <person name="Kohda T."/>
            <person name="Mukamoto M."/>
            <person name="Misawa N."/>
            <person name="Matsuzaki S."/>
            <person name="Hayashi T."/>
            <person name="Kozaki S."/>
        </authorList>
    </citation>
    <scope>NUCLEOTIDE SEQUENCE</scope>
    <source>
        <strain evidence="1">Osaka05</strain>
    </source>
</reference>
<organism evidence="1">
    <name type="scientific">Clostridium botulinum B str. Osaka05</name>
    <dbReference type="NCBI Taxonomy" id="1407017"/>
    <lineage>
        <taxon>Bacteria</taxon>
        <taxon>Bacillati</taxon>
        <taxon>Bacillota</taxon>
        <taxon>Clostridia</taxon>
        <taxon>Eubacteriales</taxon>
        <taxon>Clostridiaceae</taxon>
        <taxon>Clostridium</taxon>
    </lineage>
</organism>
<dbReference type="Proteomes" id="UP000054164">
    <property type="component" value="Unassembled WGS sequence"/>
</dbReference>
<dbReference type="EMBL" id="BA000058">
    <property type="protein sequence ID" value="BAO04864.1"/>
    <property type="molecule type" value="Genomic_DNA"/>
</dbReference>
<accession>A0A060N9I2</accession>
<name>A0A060N9I2_CLOBO</name>
<dbReference type="HOGENOM" id="CLU_813041_0_0_9"/>
<gene>
    <name evidence="1" type="ORF">CBO05P1_145</name>
</gene>
<dbReference type="AlphaFoldDB" id="A0A060N9I2"/>
<proteinExistence type="predicted"/>
<sequence>MPFVSIGGVSNGGSNGGSTDLTYINKRISSNTTEINLIKEKNIQQDSNININTSNISALKTDSIQSNSDISELKTEIINKKDELVKLNSTDTADYLENKIDNNSIQIKNNKLIVKSLDGLEVTVAELNMLKGIKDNIQKMMDLTQKGMQFRGFVNTYEELTQIPDVEAGYTAIVRMDEKSENKKMFYIYDGLKWQPTYEVSSDNMGRDFTIEPLNLMVETKGILPDNKIDENIARKIDINNKLDKVTSATQDNIAILNSDGTIKDGGNKLNNYAKINHAHKDLTEEIELKAYKTELHNHTNKDILNKLSTSEDGKLLFNGNLIEGNSSGGTGILTWNKFQL</sequence>
<evidence type="ECO:0000313" key="1">
    <source>
        <dbReference type="EMBL" id="BAO04864.1"/>
    </source>
</evidence>
<protein>
    <submittedName>
        <fullName evidence="1">Hep/Hag repeat protein</fullName>
    </submittedName>
</protein>
<dbReference type="RefSeq" id="WP_030031937.1">
    <property type="nucleotide sequence ID" value="NZ_BA000058.1"/>
</dbReference>